<dbReference type="InterPro" id="IPR021109">
    <property type="entry name" value="Peptidase_aspartic_dom_sf"/>
</dbReference>
<evidence type="ECO:0000259" key="9">
    <source>
        <dbReference type="PROSITE" id="PS51767"/>
    </source>
</evidence>
<keyword evidence="8" id="KW-0732">Signal</keyword>
<evidence type="ECO:0000313" key="11">
    <source>
        <dbReference type="Proteomes" id="UP000249390"/>
    </source>
</evidence>
<keyword evidence="7" id="KW-0325">Glycoprotein</keyword>
<evidence type="ECO:0000256" key="3">
    <source>
        <dbReference type="ARBA" id="ARBA00022525"/>
    </source>
</evidence>
<organism evidence="10 11">
    <name type="scientific">Cuscuta australis</name>
    <dbReference type="NCBI Taxonomy" id="267555"/>
    <lineage>
        <taxon>Eukaryota</taxon>
        <taxon>Viridiplantae</taxon>
        <taxon>Streptophyta</taxon>
        <taxon>Embryophyta</taxon>
        <taxon>Tracheophyta</taxon>
        <taxon>Spermatophyta</taxon>
        <taxon>Magnoliopsida</taxon>
        <taxon>eudicotyledons</taxon>
        <taxon>Gunneridae</taxon>
        <taxon>Pentapetalae</taxon>
        <taxon>asterids</taxon>
        <taxon>lamiids</taxon>
        <taxon>Solanales</taxon>
        <taxon>Convolvulaceae</taxon>
        <taxon>Cuscuteae</taxon>
        <taxon>Cuscuta</taxon>
        <taxon>Cuscuta subgen. Grammica</taxon>
        <taxon>Cuscuta sect. Cleistogrammica</taxon>
    </lineage>
</organism>
<comment type="caution">
    <text evidence="10">The sequence shown here is derived from an EMBL/GenBank/DDBJ whole genome shotgun (WGS) entry which is preliminary data.</text>
</comment>
<dbReference type="InterPro" id="IPR032799">
    <property type="entry name" value="TAXi_C"/>
</dbReference>
<evidence type="ECO:0000256" key="8">
    <source>
        <dbReference type="SAM" id="SignalP"/>
    </source>
</evidence>
<dbReference type="Proteomes" id="UP000249390">
    <property type="component" value="Unassembled WGS sequence"/>
</dbReference>
<keyword evidence="5" id="KW-0064">Aspartyl protease</keyword>
<sequence length="471" mass="50942">MASHLKNNLVLVVFILAPISAATFITSGGAQENGGGAFTIELVHRDSPASPLYDTLLSQRQRMKSAFRHSLGRLVRTGGGDSPASVRVLPDPKGTYLVRFSVGAAPSATVRLAVADTGSDLIWLQCRPPCRGVHCSGQNDSLVFSPGASRTYKPVHCRSKECTGLPGSRCGRAHKTCLYYARYNDGTYSHGEIAKDTFTLDLSPPAERVDFPTGDLRTAAAMSLSEKRHNVSFPDIIFGCGESNHFGNNDTEVSGIVGLGSSPYSLVNQIGGLRFSYCLVPLSHLNVSSKLQFGSLRPALALQGLPGVVSTPLVLKPQATFYYLTLLGISVENQTLVESATTSQGNIYIDSGTTFTFLPTNMYAGLEEMVKKSIRLEPMKPNPRRFLGLCYEDLAPEHVPTMRARFEGGEVRLNPANTFVNIGDGVGCLAFAPTKGVPVFGNVAHTNFLVEYDLEKMVVSFMPTDCVNWKY</sequence>
<feature type="signal peptide" evidence="8">
    <location>
        <begin position="1"/>
        <end position="21"/>
    </location>
</feature>
<dbReference type="FunFam" id="2.40.70.10:FF:000050">
    <property type="entry name" value="Aspartic proteinase CDR1"/>
    <property type="match status" value="1"/>
</dbReference>
<evidence type="ECO:0000256" key="1">
    <source>
        <dbReference type="ARBA" id="ARBA00004613"/>
    </source>
</evidence>
<dbReference type="GO" id="GO:0004190">
    <property type="term" value="F:aspartic-type endopeptidase activity"/>
    <property type="evidence" value="ECO:0007669"/>
    <property type="project" value="UniProtKB-KW"/>
</dbReference>
<dbReference type="GO" id="GO:0005576">
    <property type="term" value="C:extracellular region"/>
    <property type="evidence" value="ECO:0007669"/>
    <property type="project" value="UniProtKB-SubCell"/>
</dbReference>
<feature type="domain" description="Peptidase A1" evidence="9">
    <location>
        <begin position="96"/>
        <end position="462"/>
    </location>
</feature>
<dbReference type="Gene3D" id="2.40.70.10">
    <property type="entry name" value="Acid Proteases"/>
    <property type="match status" value="2"/>
</dbReference>
<dbReference type="InterPro" id="IPR034161">
    <property type="entry name" value="Pepsin-like_plant"/>
</dbReference>
<comment type="subcellular location">
    <subcellularLocation>
        <location evidence="1">Secreted</location>
    </subcellularLocation>
</comment>
<dbReference type="PANTHER" id="PTHR47967">
    <property type="entry name" value="OS07G0603500 PROTEIN-RELATED"/>
    <property type="match status" value="1"/>
</dbReference>
<dbReference type="InterPro" id="IPR033121">
    <property type="entry name" value="PEPTIDASE_A1"/>
</dbReference>
<keyword evidence="11" id="KW-1185">Reference proteome</keyword>
<keyword evidence="4" id="KW-0645">Protease</keyword>
<accession>A0A328E9D9</accession>
<dbReference type="GO" id="GO:0006508">
    <property type="term" value="P:proteolysis"/>
    <property type="evidence" value="ECO:0007669"/>
    <property type="project" value="UniProtKB-KW"/>
</dbReference>
<dbReference type="AlphaFoldDB" id="A0A328E9D9"/>
<dbReference type="InterPro" id="IPR032861">
    <property type="entry name" value="TAXi_N"/>
</dbReference>
<reference evidence="10 11" key="1">
    <citation type="submission" date="2018-06" db="EMBL/GenBank/DDBJ databases">
        <title>The Genome of Cuscuta australis (Dodder) Provides Insight into the Evolution of Plant Parasitism.</title>
        <authorList>
            <person name="Liu H."/>
        </authorList>
    </citation>
    <scope>NUCLEOTIDE SEQUENCE [LARGE SCALE GENOMIC DNA]</scope>
    <source>
        <strain evidence="11">cv. Yunnan</strain>
        <tissue evidence="10">Vines</tissue>
    </source>
</reference>
<gene>
    <name evidence="10" type="ORF">DM860_004427</name>
</gene>
<comment type="similarity">
    <text evidence="2">Belongs to the peptidase A1 family.</text>
</comment>
<feature type="chain" id="PRO_5016408890" description="Peptidase A1 domain-containing protein" evidence="8">
    <location>
        <begin position="22"/>
        <end position="471"/>
    </location>
</feature>
<evidence type="ECO:0000256" key="4">
    <source>
        <dbReference type="ARBA" id="ARBA00022670"/>
    </source>
</evidence>
<dbReference type="EMBL" id="NQVE01000015">
    <property type="protein sequence ID" value="RAL53956.1"/>
    <property type="molecule type" value="Genomic_DNA"/>
</dbReference>
<proteinExistence type="inferred from homology"/>
<evidence type="ECO:0000313" key="10">
    <source>
        <dbReference type="EMBL" id="RAL53956.1"/>
    </source>
</evidence>
<keyword evidence="6" id="KW-0378">Hydrolase</keyword>
<evidence type="ECO:0000256" key="7">
    <source>
        <dbReference type="ARBA" id="ARBA00023180"/>
    </source>
</evidence>
<dbReference type="PANTHER" id="PTHR47967:SF74">
    <property type="entry name" value="ASPARTIC PROTEINASE CDR1-LIKE"/>
    <property type="match status" value="1"/>
</dbReference>
<evidence type="ECO:0000256" key="6">
    <source>
        <dbReference type="ARBA" id="ARBA00022801"/>
    </source>
</evidence>
<dbReference type="Pfam" id="PF14543">
    <property type="entry name" value="TAXi_N"/>
    <property type="match status" value="1"/>
</dbReference>
<keyword evidence="3" id="KW-0964">Secreted</keyword>
<dbReference type="PROSITE" id="PS51767">
    <property type="entry name" value="PEPTIDASE_A1"/>
    <property type="match status" value="1"/>
</dbReference>
<protein>
    <recommendedName>
        <fullName evidence="9">Peptidase A1 domain-containing protein</fullName>
    </recommendedName>
</protein>
<evidence type="ECO:0000256" key="2">
    <source>
        <dbReference type="ARBA" id="ARBA00007447"/>
    </source>
</evidence>
<dbReference type="CDD" id="cd05476">
    <property type="entry name" value="pepsin_A_like_plant"/>
    <property type="match status" value="1"/>
</dbReference>
<name>A0A328E9D9_9ASTE</name>
<dbReference type="InterPro" id="IPR051708">
    <property type="entry name" value="Plant_Aspart_Prot_A1"/>
</dbReference>
<evidence type="ECO:0000256" key="5">
    <source>
        <dbReference type="ARBA" id="ARBA00022750"/>
    </source>
</evidence>
<dbReference type="SUPFAM" id="SSF50630">
    <property type="entry name" value="Acid proteases"/>
    <property type="match status" value="1"/>
</dbReference>
<dbReference type="Pfam" id="PF14541">
    <property type="entry name" value="TAXi_C"/>
    <property type="match status" value="1"/>
</dbReference>